<protein>
    <submittedName>
        <fullName evidence="3">Uncharacterized protein</fullName>
    </submittedName>
</protein>
<keyword evidence="4" id="KW-1185">Reference proteome</keyword>
<evidence type="ECO:0000313" key="4">
    <source>
        <dbReference type="Proteomes" id="UP001500707"/>
    </source>
</evidence>
<evidence type="ECO:0000256" key="2">
    <source>
        <dbReference type="SAM" id="Phobius"/>
    </source>
</evidence>
<organism evidence="3 4">
    <name type="scientific">Streptomyces osmaniensis</name>
    <dbReference type="NCBI Taxonomy" id="593134"/>
    <lineage>
        <taxon>Bacteria</taxon>
        <taxon>Bacillati</taxon>
        <taxon>Actinomycetota</taxon>
        <taxon>Actinomycetes</taxon>
        <taxon>Kitasatosporales</taxon>
        <taxon>Streptomycetaceae</taxon>
        <taxon>Streptomyces</taxon>
    </lineage>
</organism>
<gene>
    <name evidence="3" type="ORF">GCM10022295_87620</name>
</gene>
<name>A0ABP6YVS3_9ACTN</name>
<evidence type="ECO:0000313" key="3">
    <source>
        <dbReference type="EMBL" id="GAA3592496.1"/>
    </source>
</evidence>
<comment type="caution">
    <text evidence="3">The sequence shown here is derived from an EMBL/GenBank/DDBJ whole genome shotgun (WGS) entry which is preliminary data.</text>
</comment>
<evidence type="ECO:0000256" key="1">
    <source>
        <dbReference type="SAM" id="MobiDB-lite"/>
    </source>
</evidence>
<dbReference type="EMBL" id="BAABCE010000029">
    <property type="protein sequence ID" value="GAA3592496.1"/>
    <property type="molecule type" value="Genomic_DNA"/>
</dbReference>
<feature type="region of interest" description="Disordered" evidence="1">
    <location>
        <begin position="1"/>
        <end position="21"/>
    </location>
</feature>
<keyword evidence="2" id="KW-0812">Transmembrane</keyword>
<accession>A0ABP6YVS3</accession>
<proteinExistence type="predicted"/>
<dbReference type="RefSeq" id="WP_177238938.1">
    <property type="nucleotide sequence ID" value="NZ_BAABCE010000029.1"/>
</dbReference>
<reference evidence="4" key="1">
    <citation type="journal article" date="2019" name="Int. J. Syst. Evol. Microbiol.">
        <title>The Global Catalogue of Microorganisms (GCM) 10K type strain sequencing project: providing services to taxonomists for standard genome sequencing and annotation.</title>
        <authorList>
            <consortium name="The Broad Institute Genomics Platform"/>
            <consortium name="The Broad Institute Genome Sequencing Center for Infectious Disease"/>
            <person name="Wu L."/>
            <person name="Ma J."/>
        </authorList>
    </citation>
    <scope>NUCLEOTIDE SEQUENCE [LARGE SCALE GENOMIC DNA]</scope>
    <source>
        <strain evidence="4">JCM 17656</strain>
    </source>
</reference>
<dbReference type="Proteomes" id="UP001500707">
    <property type="component" value="Unassembled WGS sequence"/>
</dbReference>
<sequence>MPLNGLDRALEESAPPRRQRKTRIGWRQVAAQLLFVVTVTAFVLALLAYGGADW</sequence>
<feature type="transmembrane region" description="Helical" evidence="2">
    <location>
        <begin position="29"/>
        <end position="52"/>
    </location>
</feature>
<keyword evidence="2" id="KW-0472">Membrane</keyword>
<keyword evidence="2" id="KW-1133">Transmembrane helix</keyword>